<comment type="catalytic activity">
    <reaction evidence="4">
        <text>a 2'-deoxyadenosine in DNA + S-adenosyl-L-methionine = an N(6)-methyl-2'-deoxyadenosine in DNA + S-adenosyl-L-homocysteine + H(+)</text>
        <dbReference type="Rhea" id="RHEA:15197"/>
        <dbReference type="Rhea" id="RHEA-COMP:12418"/>
        <dbReference type="Rhea" id="RHEA-COMP:12419"/>
        <dbReference type="ChEBI" id="CHEBI:15378"/>
        <dbReference type="ChEBI" id="CHEBI:57856"/>
        <dbReference type="ChEBI" id="CHEBI:59789"/>
        <dbReference type="ChEBI" id="CHEBI:90615"/>
        <dbReference type="ChEBI" id="CHEBI:90616"/>
        <dbReference type="EC" id="2.1.1.72"/>
    </reaction>
</comment>
<dbReference type="PANTHER" id="PTHR33841">
    <property type="entry name" value="DNA METHYLTRANSFERASE YEEA-RELATED"/>
    <property type="match status" value="1"/>
</dbReference>
<feature type="domain" description="MmeI-like target recognition" evidence="5">
    <location>
        <begin position="17"/>
        <end position="211"/>
    </location>
</feature>
<sequence length="384" mass="45178">MKSNSGKSFIGSYVLGMGFVLSSDKAKELIKNNPRNKDVLFPYLNGDDLNSTPEQKPSRWVINFFDWDEEKAKSYPDCYEIIEKLVKPERQRWKIDSAGNEIIGTYALRKPLPQKWWIYGEKRPALYKAISELDQVIIIPLVSKYSTFEFSITNTVFMHKLGVLVLNDYHNFALLSSSIHNLWCWKYSSTLGAGTLNYSTTDCFENYPFPQSQKISLQNIGKQYHHHRKYLTLRIQLGLTKIYNLFHSENIQESTDPNDNRIQYLKKHLEKKGLICDYKFVIENIIKLRELQIQIDQAVLAAYEWNDIQLNHGFYDLEYLPENDRFRFTIHPTARKEILKRLLLLNLQRYDEERKFVSLQTNIGEKKQTVVTSKNLNHTLFPED</sequence>
<dbReference type="Proteomes" id="UP001464555">
    <property type="component" value="Unassembled WGS sequence"/>
</dbReference>
<keyword evidence="3" id="KW-0808">Transferase</keyword>
<dbReference type="PANTHER" id="PTHR33841:SF1">
    <property type="entry name" value="DNA METHYLTRANSFERASE A"/>
    <property type="match status" value="1"/>
</dbReference>
<dbReference type="Pfam" id="PF20466">
    <property type="entry name" value="MmeI_TRD"/>
    <property type="match status" value="1"/>
</dbReference>
<comment type="caution">
    <text evidence="6">The sequence shown here is derived from an EMBL/GenBank/DDBJ whole genome shotgun (WGS) entry which is preliminary data.</text>
</comment>
<evidence type="ECO:0000256" key="2">
    <source>
        <dbReference type="ARBA" id="ARBA00022603"/>
    </source>
</evidence>
<dbReference type="EC" id="2.1.1.72" evidence="1"/>
<evidence type="ECO:0000313" key="7">
    <source>
        <dbReference type="Proteomes" id="UP001464555"/>
    </source>
</evidence>
<evidence type="ECO:0000256" key="3">
    <source>
        <dbReference type="ARBA" id="ARBA00022679"/>
    </source>
</evidence>
<dbReference type="EMBL" id="JBBYHR010000003">
    <property type="protein sequence ID" value="MEL1244001.1"/>
    <property type="molecule type" value="Genomic_DNA"/>
</dbReference>
<organism evidence="6 7">
    <name type="scientific">Flavobacterium arundinis</name>
    <dbReference type="NCBI Taxonomy" id="3139143"/>
    <lineage>
        <taxon>Bacteria</taxon>
        <taxon>Pseudomonadati</taxon>
        <taxon>Bacteroidota</taxon>
        <taxon>Flavobacteriia</taxon>
        <taxon>Flavobacteriales</taxon>
        <taxon>Flavobacteriaceae</taxon>
        <taxon>Flavobacterium</taxon>
    </lineage>
</organism>
<gene>
    <name evidence="6" type="ORF">AAEO56_06985</name>
</gene>
<name>A0ABU9HVJ0_9FLAO</name>
<dbReference type="RefSeq" id="WP_341696313.1">
    <property type="nucleotide sequence ID" value="NZ_JBBYHR010000003.1"/>
</dbReference>
<dbReference type="InterPro" id="IPR050953">
    <property type="entry name" value="N4_N6_ade-DNA_methylase"/>
</dbReference>
<dbReference type="InterPro" id="IPR046820">
    <property type="entry name" value="MmeI_TRD"/>
</dbReference>
<accession>A0ABU9HVJ0</accession>
<evidence type="ECO:0000256" key="1">
    <source>
        <dbReference type="ARBA" id="ARBA00011900"/>
    </source>
</evidence>
<keyword evidence="2" id="KW-0489">Methyltransferase</keyword>
<protein>
    <recommendedName>
        <fullName evidence="1">site-specific DNA-methyltransferase (adenine-specific)</fullName>
        <ecNumber evidence="1">2.1.1.72</ecNumber>
    </recommendedName>
</protein>
<evidence type="ECO:0000313" key="6">
    <source>
        <dbReference type="EMBL" id="MEL1244001.1"/>
    </source>
</evidence>
<keyword evidence="7" id="KW-1185">Reference proteome</keyword>
<reference evidence="6 7" key="1">
    <citation type="submission" date="2024-04" db="EMBL/GenBank/DDBJ databases">
        <title>Flavobacterium sp. DGU11 16S ribosomal RNA gene Genome sequencing and assembly.</title>
        <authorList>
            <person name="Park S."/>
        </authorList>
    </citation>
    <scope>NUCLEOTIDE SEQUENCE [LARGE SCALE GENOMIC DNA]</scope>
    <source>
        <strain evidence="6 7">DGU11</strain>
    </source>
</reference>
<evidence type="ECO:0000256" key="4">
    <source>
        <dbReference type="ARBA" id="ARBA00047942"/>
    </source>
</evidence>
<proteinExistence type="predicted"/>
<evidence type="ECO:0000259" key="5">
    <source>
        <dbReference type="Pfam" id="PF20466"/>
    </source>
</evidence>